<organism evidence="5 7">
    <name type="scientific">Fulvivirga sedimenti</name>
    <dbReference type="NCBI Taxonomy" id="2879465"/>
    <lineage>
        <taxon>Bacteria</taxon>
        <taxon>Pseudomonadati</taxon>
        <taxon>Bacteroidota</taxon>
        <taxon>Cytophagia</taxon>
        <taxon>Cytophagales</taxon>
        <taxon>Fulvivirgaceae</taxon>
        <taxon>Fulvivirga</taxon>
    </lineage>
</organism>
<name>A0A9X1HQY2_9BACT</name>
<dbReference type="InterPro" id="IPR017804">
    <property type="entry name" value="MeTrfase_EgtD-like"/>
</dbReference>
<dbReference type="AlphaFoldDB" id="A0A9X1HQY2"/>
<dbReference type="EMBL" id="JAIXNE010000002">
    <property type="protein sequence ID" value="MCA6075497.1"/>
    <property type="molecule type" value="Genomic_DNA"/>
</dbReference>
<dbReference type="Proteomes" id="UP001139409">
    <property type="component" value="Unassembled WGS sequence"/>
</dbReference>
<keyword evidence="2 5" id="KW-0808">Transferase</keyword>
<evidence type="ECO:0000259" key="3">
    <source>
        <dbReference type="Pfam" id="PF10017"/>
    </source>
</evidence>
<reference evidence="5" key="1">
    <citation type="submission" date="2021-09" db="EMBL/GenBank/DDBJ databases">
        <title>Fulvivirga sp. isolated from coastal sediment.</title>
        <authorList>
            <person name="Yu H."/>
        </authorList>
    </citation>
    <scope>NUCLEOTIDE SEQUENCE</scope>
    <source>
        <strain evidence="5">1062</strain>
    </source>
</reference>
<dbReference type="InterPro" id="IPR035094">
    <property type="entry name" value="EgtD"/>
</dbReference>
<proteinExistence type="predicted"/>
<dbReference type="Gene3D" id="3.40.50.150">
    <property type="entry name" value="Vaccinia Virus protein VP39"/>
    <property type="match status" value="1"/>
</dbReference>
<sequence length="311" mass="35439">MIQQFEKDVIAGLSSKPKQLASRYFYDSKGDRLFQQIMGLDEYYLTRSEYEVLDTNKAQICRSIRVDESPFNLLEFGAGDGFKTKVLLRQLVEQDARFTYRPIDISDNAISSLTENLLKELPGLHVAGIRNEYFSAIKALENASTRNVVLFLGSNIGNFTDDRAVVFLSELNEALHPGDMVLIGFDLKKDPRKILAAYDDSSGVTAAFNLNLLDRINRELGGNFDLDAFSHYPVYDPISGQARSYLISRKQQTVQIGEHSFEFRPWEPIHMEISRKFDPYETDALAAASGFTVVEHFFDSERNFLDTLWKK</sequence>
<dbReference type="PANTHER" id="PTHR43397">
    <property type="entry name" value="ERGOTHIONEINE BIOSYNTHESIS PROTEIN 1"/>
    <property type="match status" value="1"/>
</dbReference>
<evidence type="ECO:0000313" key="6">
    <source>
        <dbReference type="EMBL" id="MCA6077802.1"/>
    </source>
</evidence>
<dbReference type="EMBL" id="JAIXNE010000003">
    <property type="protein sequence ID" value="MCA6076674.1"/>
    <property type="molecule type" value="Genomic_DNA"/>
</dbReference>
<keyword evidence="7" id="KW-1185">Reference proteome</keyword>
<evidence type="ECO:0000313" key="4">
    <source>
        <dbReference type="EMBL" id="MCA6075497.1"/>
    </source>
</evidence>
<dbReference type="InterPro" id="IPR051128">
    <property type="entry name" value="EgtD_Methyltrsf_superfamily"/>
</dbReference>
<dbReference type="GO" id="GO:0052706">
    <property type="term" value="F:L-histidine N(alpha)-methyltransferase activity"/>
    <property type="evidence" value="ECO:0007669"/>
    <property type="project" value="UniProtKB-EC"/>
</dbReference>
<dbReference type="PANTHER" id="PTHR43397:SF1">
    <property type="entry name" value="ERGOTHIONEINE BIOSYNTHESIS PROTEIN 1"/>
    <property type="match status" value="1"/>
</dbReference>
<protein>
    <submittedName>
        <fullName evidence="5">L-histidine N(Alpha)-methyltransferase</fullName>
        <ecNumber evidence="5">2.1.1.44</ecNumber>
    </submittedName>
</protein>
<dbReference type="PIRSF" id="PIRSF018005">
    <property type="entry name" value="UCP018005"/>
    <property type="match status" value="1"/>
</dbReference>
<evidence type="ECO:0000256" key="1">
    <source>
        <dbReference type="ARBA" id="ARBA00022603"/>
    </source>
</evidence>
<dbReference type="EMBL" id="JAIXNE010000004">
    <property type="protein sequence ID" value="MCA6077802.1"/>
    <property type="molecule type" value="Genomic_DNA"/>
</dbReference>
<evidence type="ECO:0000256" key="2">
    <source>
        <dbReference type="ARBA" id="ARBA00022679"/>
    </source>
</evidence>
<gene>
    <name evidence="5" type="primary">egtD</name>
    <name evidence="4" type="ORF">LDX50_11510</name>
    <name evidence="5" type="ORF">LDX50_17480</name>
    <name evidence="6" type="ORF">LDX50_23200</name>
</gene>
<evidence type="ECO:0000313" key="5">
    <source>
        <dbReference type="EMBL" id="MCA6076674.1"/>
    </source>
</evidence>
<dbReference type="RefSeq" id="WP_225698597.1">
    <property type="nucleotide sequence ID" value="NZ_JAIXNE010000002.1"/>
</dbReference>
<comment type="caution">
    <text evidence="5">The sequence shown here is derived from an EMBL/GenBank/DDBJ whole genome shotgun (WGS) entry which is preliminary data.</text>
</comment>
<feature type="domain" description="Histidine-specific methyltransferase SAM-dependent" evidence="3">
    <location>
        <begin position="5"/>
        <end position="310"/>
    </location>
</feature>
<dbReference type="NCBIfam" id="TIGR03438">
    <property type="entry name" value="egtD_ergothio"/>
    <property type="match status" value="1"/>
</dbReference>
<dbReference type="GO" id="GO:0032259">
    <property type="term" value="P:methylation"/>
    <property type="evidence" value="ECO:0007669"/>
    <property type="project" value="UniProtKB-KW"/>
</dbReference>
<dbReference type="InterPro" id="IPR019257">
    <property type="entry name" value="MeTrfase_dom"/>
</dbReference>
<accession>A0A9X1HQY2</accession>
<keyword evidence="1 5" id="KW-0489">Methyltransferase</keyword>
<dbReference type="InterPro" id="IPR029063">
    <property type="entry name" value="SAM-dependent_MTases_sf"/>
</dbReference>
<evidence type="ECO:0000313" key="7">
    <source>
        <dbReference type="Proteomes" id="UP001139409"/>
    </source>
</evidence>
<dbReference type="SUPFAM" id="SSF53335">
    <property type="entry name" value="S-adenosyl-L-methionine-dependent methyltransferases"/>
    <property type="match status" value="1"/>
</dbReference>
<dbReference type="Pfam" id="PF10017">
    <property type="entry name" value="Methyltransf_33"/>
    <property type="match status" value="1"/>
</dbReference>
<dbReference type="EC" id="2.1.1.44" evidence="5"/>